<evidence type="ECO:0000256" key="8">
    <source>
        <dbReference type="ARBA" id="ARBA00023052"/>
    </source>
</evidence>
<dbReference type="FunFam" id="3.40.50.970:FF:000010">
    <property type="entry name" value="1-deoxy-D-xylulose-5-phosphate synthase"/>
    <property type="match status" value="1"/>
</dbReference>
<protein>
    <recommendedName>
        <fullName evidence="10">1-deoxy-D-xylulose-5-phosphate synthase</fullName>
        <ecNumber evidence="10">2.2.1.7</ecNumber>
    </recommendedName>
    <alternativeName>
        <fullName evidence="10">1-deoxyxylulose-5-phosphate synthase</fullName>
        <shortName evidence="10">DXP synthase</shortName>
        <shortName evidence="10">DXPS</shortName>
    </alternativeName>
</protein>
<dbReference type="Proteomes" id="UP000005638">
    <property type="component" value="Chromosome"/>
</dbReference>
<dbReference type="InterPro" id="IPR020826">
    <property type="entry name" value="Transketolase_BS"/>
</dbReference>
<feature type="binding site" evidence="10">
    <location>
        <position position="336"/>
    </location>
    <ligand>
        <name>thiamine diphosphate</name>
        <dbReference type="ChEBI" id="CHEBI:58937"/>
    </ligand>
</feature>
<dbReference type="GO" id="GO:0009228">
    <property type="term" value="P:thiamine biosynthetic process"/>
    <property type="evidence" value="ECO:0007669"/>
    <property type="project" value="UniProtKB-UniRule"/>
</dbReference>
<keyword evidence="7 10" id="KW-0784">Thiamine biosynthesis</keyword>
<feature type="domain" description="Transketolase-like pyrimidine-binding" evidence="11">
    <location>
        <begin position="285"/>
        <end position="450"/>
    </location>
</feature>
<evidence type="ECO:0000256" key="5">
    <source>
        <dbReference type="ARBA" id="ARBA00022723"/>
    </source>
</evidence>
<dbReference type="GO" id="GO:0008661">
    <property type="term" value="F:1-deoxy-D-xylulose-5-phosphate synthase activity"/>
    <property type="evidence" value="ECO:0007669"/>
    <property type="project" value="UniProtKB-UniRule"/>
</dbReference>
<evidence type="ECO:0000256" key="10">
    <source>
        <dbReference type="HAMAP-Rule" id="MF_00315"/>
    </source>
</evidence>
<feature type="binding site" evidence="10">
    <location>
        <position position="177"/>
    </location>
    <ligand>
        <name>thiamine diphosphate</name>
        <dbReference type="ChEBI" id="CHEBI:58937"/>
    </ligand>
</feature>
<keyword evidence="5 10" id="KW-0479">Metal-binding</keyword>
<dbReference type="EMBL" id="CP003222">
    <property type="protein sequence ID" value="AEW86851.1"/>
    <property type="molecule type" value="Genomic_DNA"/>
</dbReference>
<feature type="binding site" evidence="10">
    <location>
        <position position="148"/>
    </location>
    <ligand>
        <name>Mg(2+)</name>
        <dbReference type="ChEBI" id="CHEBI:18420"/>
    </ligand>
</feature>
<gene>
    <name evidence="10" type="primary">dxs</name>
    <name evidence="12" type="ordered locus">FCOL_10220</name>
</gene>
<keyword evidence="9 10" id="KW-0414">Isoprene biosynthesis</keyword>
<name>G8X5K7_FLACA</name>
<proteinExistence type="inferred from homology"/>
<dbReference type="InterPro" id="IPR005475">
    <property type="entry name" value="Transketolase-like_Pyr-bd"/>
</dbReference>
<dbReference type="STRING" id="1041826.FCOL_10220"/>
<evidence type="ECO:0000256" key="1">
    <source>
        <dbReference type="ARBA" id="ARBA00004980"/>
    </source>
</evidence>
<dbReference type="GO" id="GO:0000287">
    <property type="term" value="F:magnesium ion binding"/>
    <property type="evidence" value="ECO:0007669"/>
    <property type="project" value="UniProtKB-UniRule"/>
</dbReference>
<reference evidence="12 13" key="1">
    <citation type="journal article" date="2012" name="J. Bacteriol.">
        <title>Genome Sequence of the Fish Pathogen Flavobacterium columnare ATCC 49512.</title>
        <authorList>
            <person name="Tekedar H.C."/>
            <person name="Karsi A."/>
            <person name="Gillaspy A.F."/>
            <person name="Dyer D.W."/>
            <person name="Benton N.R."/>
            <person name="Zaitshik J."/>
            <person name="Vamenta S."/>
            <person name="Banes M.M."/>
            <person name="Gulsoy N."/>
            <person name="Aboko-Cole M."/>
            <person name="Waldbieser G.C."/>
            <person name="Lawrence M.L."/>
        </authorList>
    </citation>
    <scope>NUCLEOTIDE SEQUENCE [LARGE SCALE GENOMIC DNA]</scope>
    <source>
        <strain evidence="13">ATCC 49512 / CIP 103533 / TG 44/87</strain>
    </source>
</reference>
<dbReference type="Pfam" id="PF13292">
    <property type="entry name" value="DXP_synthase_N"/>
    <property type="match status" value="2"/>
</dbReference>
<feature type="binding site" evidence="10">
    <location>
        <position position="75"/>
    </location>
    <ligand>
        <name>thiamine diphosphate</name>
        <dbReference type="ChEBI" id="CHEBI:58937"/>
    </ligand>
</feature>
<dbReference type="SUPFAM" id="SSF52922">
    <property type="entry name" value="TK C-terminal domain-like"/>
    <property type="match status" value="1"/>
</dbReference>
<dbReference type="PROSITE" id="PS00802">
    <property type="entry name" value="TRANSKETOLASE_2"/>
    <property type="match status" value="1"/>
</dbReference>
<dbReference type="InterPro" id="IPR009014">
    <property type="entry name" value="Transketo_C/PFOR_II"/>
</dbReference>
<evidence type="ECO:0000256" key="2">
    <source>
        <dbReference type="ARBA" id="ARBA00011081"/>
    </source>
</evidence>
<dbReference type="Gene3D" id="3.40.50.970">
    <property type="match status" value="2"/>
</dbReference>
<dbReference type="Pfam" id="PF02780">
    <property type="entry name" value="Transketolase_C"/>
    <property type="match status" value="1"/>
</dbReference>
<comment type="similarity">
    <text evidence="2 10">Belongs to the transketolase family. DXPS subfamily.</text>
</comment>
<keyword evidence="13" id="KW-1185">Reference proteome</keyword>
<dbReference type="eggNOG" id="COG1154">
    <property type="taxonomic scope" value="Bacteria"/>
</dbReference>
<dbReference type="UniPathway" id="UPA00064">
    <property type="reaction ID" value="UER00091"/>
</dbReference>
<dbReference type="GeneID" id="60758372"/>
<dbReference type="GO" id="GO:0030976">
    <property type="term" value="F:thiamine pyrophosphate binding"/>
    <property type="evidence" value="ECO:0007669"/>
    <property type="project" value="UniProtKB-UniRule"/>
</dbReference>
<dbReference type="FunFam" id="3.40.50.970:FF:000005">
    <property type="entry name" value="1-deoxy-D-xylulose-5-phosphate synthase"/>
    <property type="match status" value="1"/>
</dbReference>
<comment type="subunit">
    <text evidence="3 10">Homodimer.</text>
</comment>
<dbReference type="RefSeq" id="WP_014166125.1">
    <property type="nucleotide sequence ID" value="NC_016510.2"/>
</dbReference>
<evidence type="ECO:0000313" key="13">
    <source>
        <dbReference type="Proteomes" id="UP000005638"/>
    </source>
</evidence>
<comment type="function">
    <text evidence="10">Catalyzes the acyloin condensation reaction between C atoms 2 and 3 of pyruvate and glyceraldehyde 3-phosphate to yield 1-deoxy-D-xylulose-5-phosphate (DXP).</text>
</comment>
<keyword evidence="6 10" id="KW-0460">Magnesium</keyword>
<dbReference type="PANTHER" id="PTHR43322">
    <property type="entry name" value="1-D-DEOXYXYLULOSE 5-PHOSPHATE SYNTHASE-RELATED"/>
    <property type="match status" value="1"/>
</dbReference>
<comment type="cofactor">
    <cofactor evidence="10">
        <name>thiamine diphosphate</name>
        <dbReference type="ChEBI" id="CHEBI:58937"/>
    </cofactor>
    <text evidence="10">Binds 1 thiamine pyrophosphate per subunit.</text>
</comment>
<dbReference type="KEGG" id="fco:FCOL_10220"/>
<feature type="binding site" evidence="10">
    <location>
        <begin position="116"/>
        <end position="118"/>
    </location>
    <ligand>
        <name>thiamine diphosphate</name>
        <dbReference type="ChEBI" id="CHEBI:58937"/>
    </ligand>
</feature>
<comment type="catalytic activity">
    <reaction evidence="10">
        <text>D-glyceraldehyde 3-phosphate + pyruvate + H(+) = 1-deoxy-D-xylulose 5-phosphate + CO2</text>
        <dbReference type="Rhea" id="RHEA:12605"/>
        <dbReference type="ChEBI" id="CHEBI:15361"/>
        <dbReference type="ChEBI" id="CHEBI:15378"/>
        <dbReference type="ChEBI" id="CHEBI:16526"/>
        <dbReference type="ChEBI" id="CHEBI:57792"/>
        <dbReference type="ChEBI" id="CHEBI:59776"/>
        <dbReference type="EC" id="2.2.1.7"/>
    </reaction>
</comment>
<sequence>MESTILDSINSPSDLKKIEILQLPSLAKELRDFIITIISQKEGHLGSSLGVIELTIALHYVFNTPEDLLVWDVGHQAYGHKILTGRKEVFHTNRDLNGISGFPKRSESEFDAFGVGHSSTSISAVLGMAMASRLIGDLDKQHIAVIGDASIASGMAFEALNHAGDTDANVLIILNDNAIGIDPSVGALKDYLTSFKEGTLHTENNIFKALNFDYSGPIDGHDIQSLISELSRLKKVKGPKFLHVITTKGKGLQLAEENQVKYHAPGKFDPQTGKIYPKEEEGFPPKFQDVFGKTLVELAQENQKIIGVTPAMPSGSSMKFMMETFPERAFDVGIAEQHAVTFSAGMATQGMIVFCNVYSTFLQRAYDQVIHDVALQKLPVIFCLDRAGFVGEDGATHHGLYDIAYLSCIPDLVVTAPLNEVELRNMMYTFQLGINIPVSIRYPRGRGFVQNWKLPFEKIEIGKAKQLRKGKNVAVLSTGTIGNNVIKALDDLKLYEFSHYHFPFVKPLDEGVLHEIGQNYQQIITVEEGCLKGGFGTLISSFFTDNNYLISIKRLGVPDEFIEQGTINELHKISGIDVAGLKELLRLF</sequence>
<dbReference type="AlphaFoldDB" id="G8X5K7"/>
<keyword evidence="4 10" id="KW-0808">Transferase</keyword>
<dbReference type="SUPFAM" id="SSF52518">
    <property type="entry name" value="Thiamin diphosphate-binding fold (THDP-binding)"/>
    <property type="match status" value="2"/>
</dbReference>
<dbReference type="CDD" id="cd02007">
    <property type="entry name" value="TPP_DXS"/>
    <property type="match status" value="1"/>
</dbReference>
<evidence type="ECO:0000256" key="9">
    <source>
        <dbReference type="ARBA" id="ARBA00023229"/>
    </source>
</evidence>
<evidence type="ECO:0000256" key="4">
    <source>
        <dbReference type="ARBA" id="ARBA00022679"/>
    </source>
</evidence>
<dbReference type="InterPro" id="IPR005477">
    <property type="entry name" value="Dxylulose-5-P_synthase"/>
</dbReference>
<feature type="binding site" evidence="10">
    <location>
        <begin position="149"/>
        <end position="150"/>
    </location>
    <ligand>
        <name>thiamine diphosphate</name>
        <dbReference type="ChEBI" id="CHEBI:58937"/>
    </ligand>
</feature>
<dbReference type="Pfam" id="PF02779">
    <property type="entry name" value="Transket_pyr"/>
    <property type="match status" value="1"/>
</dbReference>
<dbReference type="InterPro" id="IPR029061">
    <property type="entry name" value="THDP-binding"/>
</dbReference>
<dbReference type="CDD" id="cd07033">
    <property type="entry name" value="TPP_PYR_DXS_TK_like"/>
    <property type="match status" value="1"/>
</dbReference>
<evidence type="ECO:0000313" key="12">
    <source>
        <dbReference type="EMBL" id="AEW86851.1"/>
    </source>
</evidence>
<dbReference type="SMART" id="SM00861">
    <property type="entry name" value="Transket_pyr"/>
    <property type="match status" value="1"/>
</dbReference>
<keyword evidence="8 10" id="KW-0786">Thiamine pyrophosphate</keyword>
<dbReference type="GO" id="GO:0005829">
    <property type="term" value="C:cytosol"/>
    <property type="evidence" value="ECO:0007669"/>
    <property type="project" value="TreeGrafter"/>
</dbReference>
<dbReference type="PANTHER" id="PTHR43322:SF5">
    <property type="entry name" value="1-DEOXY-D-XYLULOSE-5-PHOSPHATE SYNTHASE, CHLOROPLASTIC"/>
    <property type="match status" value="1"/>
</dbReference>
<feature type="binding site" evidence="10">
    <location>
        <position position="177"/>
    </location>
    <ligand>
        <name>Mg(2+)</name>
        <dbReference type="ChEBI" id="CHEBI:18420"/>
    </ligand>
</feature>
<comment type="caution">
    <text evidence="10">Lacks conserved residue(s) required for the propagation of feature annotation.</text>
</comment>
<comment type="pathway">
    <text evidence="1 10">Metabolic intermediate biosynthesis; 1-deoxy-D-xylulose 5-phosphate biosynthesis; 1-deoxy-D-xylulose 5-phosphate from D-glyceraldehyde 3-phosphate and pyruvate: step 1/1.</text>
</comment>
<dbReference type="InterPro" id="IPR033248">
    <property type="entry name" value="Transketolase_C"/>
</dbReference>
<evidence type="ECO:0000256" key="3">
    <source>
        <dbReference type="ARBA" id="ARBA00011738"/>
    </source>
</evidence>
<dbReference type="HOGENOM" id="CLU_009227_1_4_10"/>
<evidence type="ECO:0000256" key="7">
    <source>
        <dbReference type="ARBA" id="ARBA00022977"/>
    </source>
</evidence>
<comment type="cofactor">
    <cofactor evidence="10">
        <name>Mg(2+)</name>
        <dbReference type="ChEBI" id="CHEBI:18420"/>
    </cofactor>
    <text evidence="10">Binds 1 Mg(2+) ion per subunit.</text>
</comment>
<evidence type="ECO:0000259" key="11">
    <source>
        <dbReference type="SMART" id="SM00861"/>
    </source>
</evidence>
<dbReference type="HAMAP" id="MF_00315">
    <property type="entry name" value="DXP_synth"/>
    <property type="match status" value="1"/>
</dbReference>
<organism evidence="12 13">
    <name type="scientific">Flavobacterium columnare (strain ATCC 49512 / CIP 103533 / TG 44/87)</name>
    <dbReference type="NCBI Taxonomy" id="1041826"/>
    <lineage>
        <taxon>Bacteria</taxon>
        <taxon>Pseudomonadati</taxon>
        <taxon>Bacteroidota</taxon>
        <taxon>Flavobacteriia</taxon>
        <taxon>Flavobacteriales</taxon>
        <taxon>Flavobacteriaceae</taxon>
        <taxon>Flavobacterium</taxon>
    </lineage>
</organism>
<evidence type="ECO:0000256" key="6">
    <source>
        <dbReference type="ARBA" id="ARBA00022842"/>
    </source>
</evidence>
<accession>G8X5K7</accession>
<dbReference type="EC" id="2.2.1.7" evidence="10"/>
<dbReference type="NCBIfam" id="NF003933">
    <property type="entry name" value="PRK05444.2-2"/>
    <property type="match status" value="1"/>
</dbReference>
<dbReference type="GO" id="GO:0016114">
    <property type="term" value="P:terpenoid biosynthetic process"/>
    <property type="evidence" value="ECO:0007669"/>
    <property type="project" value="UniProtKB-UniRule"/>
</dbReference>
<dbReference type="Gene3D" id="3.40.50.920">
    <property type="match status" value="1"/>
</dbReference>
<dbReference type="GO" id="GO:0019288">
    <property type="term" value="P:isopentenyl diphosphate biosynthetic process, methylerythritol 4-phosphate pathway"/>
    <property type="evidence" value="ECO:0007669"/>
    <property type="project" value="TreeGrafter"/>
</dbReference>